<gene>
    <name evidence="2" type="ORF">EHT25_04775</name>
</gene>
<dbReference type="Gene3D" id="1.25.40.10">
    <property type="entry name" value="Tetratricopeptide repeat domain"/>
    <property type="match status" value="3"/>
</dbReference>
<sequence>MPNGCAHPAFVRKWEEGRFSKKRMGKLSSLWYLVSICFLMACSEDDQRQTRIPAVPENSANTRNQAALEALTRAINQNRPASAYAKRAAVYMDLGKTNEALSDINDALEKENNEGRYHLIKAQILRKHQQYDEGLESALRAEGLGVNTPELYIVAGDLLQREKQLDRARFYLVKALQMAPYEGEAFYLNGLVAAKSGDTTRAITYYKRALVLKPRFLEPYVQLSIIHSARGDYASAIAYNKRGAGYFPNDPGLLYALGHIYQQTSVSDSAYFYYQKALQMDPAMVQAQFQSGLVMMKVRNMAQALHHFDQVVKLAPAFPRVHYYMAMCYEQFREWEQAGRFYTLAMQENAADQQAYYGYWRVQKRKVYGEGADLPYEERPFQPSRPGQILDTTRVRVMMIQPRSRFGRDSTRN</sequence>
<dbReference type="PANTHER" id="PTHR12558">
    <property type="entry name" value="CELL DIVISION CYCLE 16,23,27"/>
    <property type="match status" value="1"/>
</dbReference>
<dbReference type="InterPro" id="IPR011990">
    <property type="entry name" value="TPR-like_helical_dom_sf"/>
</dbReference>
<dbReference type="Pfam" id="PF13181">
    <property type="entry name" value="TPR_8"/>
    <property type="match status" value="1"/>
</dbReference>
<protein>
    <submittedName>
        <fullName evidence="2">UDP-N-acetylglucosamine-peptide N-acetylglucosaminyltransferase</fullName>
    </submittedName>
</protein>
<dbReference type="PROSITE" id="PS50005">
    <property type="entry name" value="TPR"/>
    <property type="match status" value="4"/>
</dbReference>
<proteinExistence type="predicted"/>
<feature type="repeat" description="TPR" evidence="1">
    <location>
        <begin position="81"/>
        <end position="114"/>
    </location>
</feature>
<keyword evidence="2" id="KW-0808">Transferase</keyword>
<dbReference type="AlphaFoldDB" id="A0A3P1C107"/>
<evidence type="ECO:0000313" key="2">
    <source>
        <dbReference type="EMBL" id="RRB07100.1"/>
    </source>
</evidence>
<evidence type="ECO:0000313" key="3">
    <source>
        <dbReference type="Proteomes" id="UP000271925"/>
    </source>
</evidence>
<accession>A0A3P1C107</accession>
<dbReference type="Proteomes" id="UP000271925">
    <property type="component" value="Unassembled WGS sequence"/>
</dbReference>
<reference evidence="2 3" key="1">
    <citation type="submission" date="2018-11" db="EMBL/GenBank/DDBJ databases">
        <authorList>
            <person name="Zhou Z."/>
            <person name="Wang G."/>
        </authorList>
    </citation>
    <scope>NUCLEOTIDE SEQUENCE [LARGE SCALE GENOMIC DNA]</scope>
    <source>
        <strain evidence="2 3">KCTC52004</strain>
    </source>
</reference>
<dbReference type="RefSeq" id="WP_124871412.1">
    <property type="nucleotide sequence ID" value="NZ_RQJO01000007.1"/>
</dbReference>
<keyword evidence="1" id="KW-0802">TPR repeat</keyword>
<organism evidence="2 3">
    <name type="scientific">Larkinella rosea</name>
    <dbReference type="NCBI Taxonomy" id="2025312"/>
    <lineage>
        <taxon>Bacteria</taxon>
        <taxon>Pseudomonadati</taxon>
        <taxon>Bacteroidota</taxon>
        <taxon>Cytophagia</taxon>
        <taxon>Cytophagales</taxon>
        <taxon>Spirosomataceae</taxon>
        <taxon>Larkinella</taxon>
    </lineage>
</organism>
<dbReference type="SMART" id="SM00028">
    <property type="entry name" value="TPR"/>
    <property type="match status" value="8"/>
</dbReference>
<keyword evidence="2" id="KW-0328">Glycosyltransferase</keyword>
<feature type="repeat" description="TPR" evidence="1">
    <location>
        <begin position="285"/>
        <end position="318"/>
    </location>
</feature>
<feature type="repeat" description="TPR" evidence="1">
    <location>
        <begin position="251"/>
        <end position="284"/>
    </location>
</feature>
<dbReference type="InterPro" id="IPR019734">
    <property type="entry name" value="TPR_rpt"/>
</dbReference>
<dbReference type="PANTHER" id="PTHR12558:SF13">
    <property type="entry name" value="CELL DIVISION CYCLE PROTEIN 27 HOMOLOG"/>
    <property type="match status" value="1"/>
</dbReference>
<keyword evidence="3" id="KW-1185">Reference proteome</keyword>
<evidence type="ECO:0000256" key="1">
    <source>
        <dbReference type="PROSITE-ProRule" id="PRU00339"/>
    </source>
</evidence>
<dbReference type="SUPFAM" id="SSF48452">
    <property type="entry name" value="TPR-like"/>
    <property type="match status" value="1"/>
</dbReference>
<name>A0A3P1C107_9BACT</name>
<dbReference type="GO" id="GO:0016757">
    <property type="term" value="F:glycosyltransferase activity"/>
    <property type="evidence" value="ECO:0007669"/>
    <property type="project" value="UniProtKB-KW"/>
</dbReference>
<dbReference type="OrthoDB" id="916447at2"/>
<comment type="caution">
    <text evidence="2">The sequence shown here is derived from an EMBL/GenBank/DDBJ whole genome shotgun (WGS) entry which is preliminary data.</text>
</comment>
<dbReference type="EMBL" id="RQJO01000007">
    <property type="protein sequence ID" value="RRB07100.1"/>
    <property type="molecule type" value="Genomic_DNA"/>
</dbReference>
<feature type="repeat" description="TPR" evidence="1">
    <location>
        <begin position="183"/>
        <end position="216"/>
    </location>
</feature>
<dbReference type="Pfam" id="PF13432">
    <property type="entry name" value="TPR_16"/>
    <property type="match status" value="3"/>
</dbReference>